<evidence type="ECO:0000313" key="4">
    <source>
        <dbReference type="Proteomes" id="UP001268256"/>
    </source>
</evidence>
<accession>A0AAE4FUC1</accession>
<keyword evidence="2" id="KW-0472">Membrane</keyword>
<keyword evidence="1" id="KW-0175">Coiled coil</keyword>
<keyword evidence="2" id="KW-1133">Transmembrane helix</keyword>
<dbReference type="RefSeq" id="WP_322878591.1">
    <property type="nucleotide sequence ID" value="NZ_JAVMIP010000011.1"/>
</dbReference>
<evidence type="ECO:0000256" key="1">
    <source>
        <dbReference type="SAM" id="Coils"/>
    </source>
</evidence>
<protein>
    <recommendedName>
        <fullName evidence="5">Zinc ribbon domain-containing protein</fullName>
    </recommendedName>
</protein>
<gene>
    <name evidence="3" type="ORF">RIF25_11060</name>
</gene>
<feature type="transmembrane region" description="Helical" evidence="2">
    <location>
        <begin position="303"/>
        <end position="321"/>
    </location>
</feature>
<dbReference type="AlphaFoldDB" id="A0AAE4FUC1"/>
<evidence type="ECO:0000256" key="2">
    <source>
        <dbReference type="SAM" id="Phobius"/>
    </source>
</evidence>
<evidence type="ECO:0008006" key="5">
    <source>
        <dbReference type="Google" id="ProtNLM"/>
    </source>
</evidence>
<evidence type="ECO:0000313" key="3">
    <source>
        <dbReference type="EMBL" id="MDS3861347.1"/>
    </source>
</evidence>
<feature type="transmembrane region" description="Helical" evidence="2">
    <location>
        <begin position="327"/>
        <end position="344"/>
    </location>
</feature>
<name>A0AAE4FUC1_9CYAN</name>
<organism evidence="3 4">
    <name type="scientific">Pseudocalidococcus azoricus BACA0444</name>
    <dbReference type="NCBI Taxonomy" id="2918990"/>
    <lineage>
        <taxon>Bacteria</taxon>
        <taxon>Bacillati</taxon>
        <taxon>Cyanobacteriota</taxon>
        <taxon>Cyanophyceae</taxon>
        <taxon>Acaryochloridales</taxon>
        <taxon>Thermosynechococcaceae</taxon>
        <taxon>Pseudocalidococcus</taxon>
        <taxon>Pseudocalidococcus azoricus</taxon>
    </lineage>
</organism>
<keyword evidence="4" id="KW-1185">Reference proteome</keyword>
<feature type="transmembrane region" description="Helical" evidence="2">
    <location>
        <begin position="278"/>
        <end position="298"/>
    </location>
</feature>
<reference evidence="4" key="1">
    <citation type="submission" date="2023-07" db="EMBL/GenBank/DDBJ databases">
        <authorList>
            <person name="Luz R."/>
            <person name="Cordeiro R."/>
            <person name="Fonseca A."/>
            <person name="Goncalves V."/>
        </authorList>
    </citation>
    <scope>NUCLEOTIDE SEQUENCE [LARGE SCALE GENOMIC DNA]</scope>
    <source>
        <strain evidence="4">BACA0444</strain>
    </source>
</reference>
<comment type="caution">
    <text evidence="3">The sequence shown here is derived from an EMBL/GenBank/DDBJ whole genome shotgun (WGS) entry which is preliminary data.</text>
</comment>
<dbReference type="EMBL" id="JAVMIP010000011">
    <property type="protein sequence ID" value="MDS3861347.1"/>
    <property type="molecule type" value="Genomic_DNA"/>
</dbReference>
<keyword evidence="2" id="KW-0812">Transmembrane</keyword>
<feature type="coiled-coil region" evidence="1">
    <location>
        <begin position="143"/>
        <end position="213"/>
    </location>
</feature>
<proteinExistence type="predicted"/>
<sequence length="419" mass="48081">MVSRMRQTLTVWIQRFYAQSPRQQAQPLNKLSLGIIIVIDIFILWQVFSGLSDIARWPLSPSQAYPCYSAWYAYREQTTESQPNRDFAQVRTALENASNDSLELQYRRQAQDRLGQLSPVCLDYAARRDAMVTPSSRNTLTRIKQQEQAIDSLAAANRQIRQEYDSTLLEQIAGQAPSQSINTVAAAQARQTLQANEEKIQTLKQDIQQLQQTLLQQPNSQKFIQFLQEDSAFQAVQQGYDRARFWHPTQQLILQVLFLAPLIGIAGWVQGWAWQRQFGLLALISWHLFIIFLIPLVLKIFEVLQFGAVFSVVFGLVTTLFGQLLFLVSYVYIFLIPLVGFGLIKLGQRLFFHPATQASNRYQKCRCLQCGRKIRLADPHCPHCGFHQYQDCPHCHQPTYTYLPHCKECGTPLEQSGHS</sequence>
<dbReference type="Proteomes" id="UP001268256">
    <property type="component" value="Unassembled WGS sequence"/>
</dbReference>
<feature type="transmembrane region" description="Helical" evidence="2">
    <location>
        <begin position="252"/>
        <end position="272"/>
    </location>
</feature>